<gene>
    <name evidence="2" type="ORF">GCM10022408_33490</name>
</gene>
<accession>A0ABP7SVY9</accession>
<evidence type="ECO:0000313" key="2">
    <source>
        <dbReference type="EMBL" id="GAA4017213.1"/>
    </source>
</evidence>
<dbReference type="EMBL" id="BAABDJ010000037">
    <property type="protein sequence ID" value="GAA4017213.1"/>
    <property type="molecule type" value="Genomic_DNA"/>
</dbReference>
<keyword evidence="1" id="KW-0732">Signal</keyword>
<proteinExistence type="predicted"/>
<sequence>MFRSLGLAALASSALLFTTSCNKDKADPTDNIESAEDNGNAEEENAAIGDIINVSAPADATAANGSVAAEPADLEKVLSRCATRTYDAATRTLTIDFGPTNCVGPNGKARRGKIVVVFEAGAYRQAGAVTTVTLVDYYVNDNQHTGTRIFTNTGSGSFTLAVRNASIVTLNGTHSWTSQRQYARTNGFGTRTILDDTYQVMGQANGTNRKGVTYTAAIQQPLVKSFAVGCARHFISGTVSITNSREKSLLLNYDPTGTAACDNIATITVNGRTKTIRLK</sequence>
<protein>
    <recommendedName>
        <fullName evidence="4">Lipoprotein</fullName>
    </recommendedName>
</protein>
<feature type="chain" id="PRO_5045431960" description="Lipoprotein" evidence="1">
    <location>
        <begin position="23"/>
        <end position="279"/>
    </location>
</feature>
<reference evidence="3" key="1">
    <citation type="journal article" date="2019" name="Int. J. Syst. Evol. Microbiol.">
        <title>The Global Catalogue of Microorganisms (GCM) 10K type strain sequencing project: providing services to taxonomists for standard genome sequencing and annotation.</title>
        <authorList>
            <consortium name="The Broad Institute Genomics Platform"/>
            <consortium name="The Broad Institute Genome Sequencing Center for Infectious Disease"/>
            <person name="Wu L."/>
            <person name="Ma J."/>
        </authorList>
    </citation>
    <scope>NUCLEOTIDE SEQUENCE [LARGE SCALE GENOMIC DNA]</scope>
    <source>
        <strain evidence="3">JCM 17224</strain>
    </source>
</reference>
<name>A0ABP7SVY9_9BACT</name>
<comment type="caution">
    <text evidence="2">The sequence shown here is derived from an EMBL/GenBank/DDBJ whole genome shotgun (WGS) entry which is preliminary data.</text>
</comment>
<feature type="signal peptide" evidence="1">
    <location>
        <begin position="1"/>
        <end position="22"/>
    </location>
</feature>
<evidence type="ECO:0000313" key="3">
    <source>
        <dbReference type="Proteomes" id="UP001500567"/>
    </source>
</evidence>
<keyword evidence="3" id="KW-1185">Reference proteome</keyword>
<organism evidence="2 3">
    <name type="scientific">Hymenobacter fastidiosus</name>
    <dbReference type="NCBI Taxonomy" id="486264"/>
    <lineage>
        <taxon>Bacteria</taxon>
        <taxon>Pseudomonadati</taxon>
        <taxon>Bacteroidota</taxon>
        <taxon>Cytophagia</taxon>
        <taxon>Cytophagales</taxon>
        <taxon>Hymenobacteraceae</taxon>
        <taxon>Hymenobacter</taxon>
    </lineage>
</organism>
<dbReference type="PROSITE" id="PS51257">
    <property type="entry name" value="PROKAR_LIPOPROTEIN"/>
    <property type="match status" value="1"/>
</dbReference>
<dbReference type="Proteomes" id="UP001500567">
    <property type="component" value="Unassembled WGS sequence"/>
</dbReference>
<evidence type="ECO:0000256" key="1">
    <source>
        <dbReference type="SAM" id="SignalP"/>
    </source>
</evidence>
<evidence type="ECO:0008006" key="4">
    <source>
        <dbReference type="Google" id="ProtNLM"/>
    </source>
</evidence>